<dbReference type="Proteomes" id="UP000516260">
    <property type="component" value="Chromosome 12"/>
</dbReference>
<dbReference type="Pfam" id="PF25962">
    <property type="entry name" value="TIL_OTOGL_Mucin"/>
    <property type="match status" value="1"/>
</dbReference>
<keyword evidence="5 7" id="KW-1015">Disulfide bond</keyword>
<keyword evidence="2" id="KW-0964">Secreted</keyword>
<dbReference type="PROSITE" id="PS01208">
    <property type="entry name" value="VWFC_1"/>
    <property type="match status" value="1"/>
</dbReference>
<dbReference type="InterPro" id="IPR001846">
    <property type="entry name" value="VWF_type-D"/>
</dbReference>
<feature type="domain" description="CTCK" evidence="9">
    <location>
        <begin position="1995"/>
        <end position="2064"/>
    </location>
</feature>
<dbReference type="SMART" id="SM00215">
    <property type="entry name" value="VWC_out"/>
    <property type="match status" value="3"/>
</dbReference>
<protein>
    <recommendedName>
        <fullName evidence="14">Mucin-5AC</fullName>
    </recommendedName>
</protein>
<feature type="domain" description="VWFC" evidence="10">
    <location>
        <begin position="1849"/>
        <end position="1916"/>
    </location>
</feature>
<sequence>MATARMLVEWALPWLILYIGLSVGTAEDYTGYHHYRFVSETEVQATISYVQHTPVLPRSDHQFCSTWGNYHLKTFDGGFLHLPSNCTFTFVRHCKGSYEDFNIAIQRQETPGLPVVKASVKLEGLSVELSQNAISVDNKRVTLPFSQDGVSIEKILSHVHVKAKLGLVVIWDEKDSLWVELDSKFRNQTCGLCGDFNGINDEFRHSGEYKEKPNQRCTTLKSKIILSSALHDRNAYNLCKNILLGAAILDCQKLVDLNAFVDICTKDMCSSTNTTYLLPVCSTISEYSHQCAHAGGKPGAWRTPEFCAKKCPFNMQYNECGTSCPETCSHPQSSQMCTTHCVDGCFCPAGTVFDDVGRRGCVPRSECPCSHNGRLYSQGESFSRTCKNCTCAKGKWSCLELKCPGICSILGGSHISTFDDKTYTFHGACTYVLSKKLNTQVSILGTLVKCEQAEVPTCLSAVTLLLSKDRVIVIKSNGQVLFNKQSSALPLILDDAMVFTPSTFFIVVHTNYGIDLEVQITPVMQLYIKACDSNKGTLRGLCGDFNDVESDDFRATSGLIEGTASIFASTWKMDSSCVDVTITVDPCTMSMNKAEYATHWCSLLSDPKGHFAKCHRDVNPEDYKKACIYDTCACKNSEECMCAALSSYVHACAAEGILLPGWRDLACKKYTNNCPSNFVYSYKMTNCGRTCQSLSQTDPTCAVAFTPVDGCGCAQGTYLSEKGECVPASECPCYTGDVVRHPGNMLFFSPACTDPMVFLDCSKVDPGTPGAQCQKSCQMRDIDCVTPCVSGCVCPTGLLSDGRGGCVAEDQCPCTYNGDIFSSGQNITVKCNTCTCKNSKWICTEDDCGGTCTLYGEGHYITFDEKKFFFNGGCSYVFAQDHCGDDVNGTFKIVTEAITCGTTETVCSTAIKLYLGGKEIELVDENIRVITGIGEEIPYKVHTVGLYLVIEASNGLVLMWNKKTTVMIKLSYEFKGKLCGLCGNFDGNIKNDFTTSNEETVVEAIDFVNSWKLSPTCPDAKPPKDSCGLYSHRHAWALKQCSILKSKVFASCHSKVELRSFYDACVRDACACNAGGDCECFCSTVAAYAEACKEAGACIRWRTPNICPLFCDYYNSDGECDWHYEPCGKPCMKTCRNPSGECYNKIPALEGCYPRCPAERPFLEEATMKCVSGDQCGCYDTNGKYYKDGANVPTAENSCTCYYNGTIYKYGDIIYDTHDGDGTCITAVCEENGEIVRRIQDCSTTTQTPFTFTTVTTPFSRSSTPGSTTCFCKYQDQTFSPGSFMYNKTDGAGWCFTAYCNLTCNVEKLARPCESTTPPPSTTVIITTTGSTAATTSAHTTPKGRDCIFLTPPRKHGETWYSDNCTKNTCEDGKVTTESMCKQVTVPVCENHEPPVKVYEENGCCFHYECRCVCSGWGDPHYLTFDGKYYSFQKNCTYVLVKEIVSRYNFSILIDNENCDASGTVTCPKALIINYKNFKIVLAAERSPSFKNMVIVNNKQVFPTYSNDDFSITSTGIELHLKIPAINAIVTFKGLMFSVELPFTLFHNNTEGQCGVCDNNKQNDCRLPNGQIHPLCSEMANKWKVEDKNKPYCENPPPPTPSPGPTSTPKPCKPVICDILLSDVFKKCHDVISHKPYYEACKFDVCRTNASIGCSSLEAYAVKCAEASVCLPWRNATNGLCEYKCPQNKVYKACGPSVEQTCNGGYNKKFAECQGDNCDQVGEGCYCPEKTTLFTSNSDLCVSICCTGPDGKPREVGDTWQSGCKKCVCDKDAMGVECEPIICPIPTPVVCNEEGEVLVNQTLDCCNKQICVCDKSQCQLPPECSLGFTLKRKSSNDSCCPSYHCEPKGVCVFNNREYKPGVEFPKNPCEQCRCTDSQNPSTKTNAIECSPVPCNKSCPMGYTYKPQPGKCCGKCVQTSCVFVYQNNTININISDTWSPPNDKCTIYDCKKFNNVLMTSKKETMCPEYVPDNCVPGTEQTTKNGCCKTCIPKADCEIIRNTTHLEKDNCKSVVQVELTSCSGSCGASSSMYSAESNSLLHSCTCCQELSTSKKEVEMLCKDGSKKTSFLHCS</sequence>
<evidence type="ECO:0000256" key="8">
    <source>
        <dbReference type="SAM" id="SignalP"/>
    </source>
</evidence>
<evidence type="ECO:0000256" key="2">
    <source>
        <dbReference type="ARBA" id="ARBA00022525"/>
    </source>
</evidence>
<dbReference type="PROSITE" id="PS01225">
    <property type="entry name" value="CTCK_2"/>
    <property type="match status" value="1"/>
</dbReference>
<dbReference type="PROSITE" id="PS51233">
    <property type="entry name" value="VWFD"/>
    <property type="match status" value="4"/>
</dbReference>
<organism evidence="12 13">
    <name type="scientific">Takifugu bimaculatus</name>
    <dbReference type="NCBI Taxonomy" id="433685"/>
    <lineage>
        <taxon>Eukaryota</taxon>
        <taxon>Metazoa</taxon>
        <taxon>Chordata</taxon>
        <taxon>Craniata</taxon>
        <taxon>Vertebrata</taxon>
        <taxon>Euteleostomi</taxon>
        <taxon>Actinopterygii</taxon>
        <taxon>Neopterygii</taxon>
        <taxon>Teleostei</taxon>
        <taxon>Neoteleostei</taxon>
        <taxon>Acanthomorphata</taxon>
        <taxon>Eupercaria</taxon>
        <taxon>Tetraodontiformes</taxon>
        <taxon>Tetradontoidea</taxon>
        <taxon>Tetraodontidae</taxon>
        <taxon>Takifugu</taxon>
    </lineage>
</organism>
<evidence type="ECO:0000313" key="12">
    <source>
        <dbReference type="EMBL" id="TNN00219.1"/>
    </source>
</evidence>
<dbReference type="InterPro" id="IPR036084">
    <property type="entry name" value="Ser_inhib-like_sf"/>
</dbReference>
<keyword evidence="3 8" id="KW-0732">Signal</keyword>
<dbReference type="SMART" id="SM00041">
    <property type="entry name" value="CT"/>
    <property type="match status" value="1"/>
</dbReference>
<evidence type="ECO:0000259" key="10">
    <source>
        <dbReference type="PROSITE" id="PS50184"/>
    </source>
</evidence>
<dbReference type="SUPFAM" id="SSF57603">
    <property type="entry name" value="FnI-like domain"/>
    <property type="match status" value="2"/>
</dbReference>
<evidence type="ECO:0008006" key="14">
    <source>
        <dbReference type="Google" id="ProtNLM"/>
    </source>
</evidence>
<keyword evidence="6" id="KW-0325">Glycoprotein</keyword>
<feature type="domain" description="VWFD" evidence="11">
    <location>
        <begin position="1412"/>
        <end position="1594"/>
    </location>
</feature>
<dbReference type="PANTHER" id="PTHR11339">
    <property type="entry name" value="EXTRACELLULAR MATRIX GLYCOPROTEIN RELATED"/>
    <property type="match status" value="1"/>
</dbReference>
<feature type="signal peptide" evidence="8">
    <location>
        <begin position="1"/>
        <end position="26"/>
    </location>
</feature>
<evidence type="ECO:0000313" key="13">
    <source>
        <dbReference type="Proteomes" id="UP000516260"/>
    </source>
</evidence>
<dbReference type="Pfam" id="PF08742">
    <property type="entry name" value="C8"/>
    <property type="match status" value="4"/>
</dbReference>
<evidence type="ECO:0000259" key="11">
    <source>
        <dbReference type="PROSITE" id="PS51233"/>
    </source>
</evidence>
<gene>
    <name evidence="12" type="ORF">fugu_011465</name>
</gene>
<feature type="chain" id="PRO_5021283764" description="Mucin-5AC" evidence="8">
    <location>
        <begin position="27"/>
        <end position="2072"/>
    </location>
</feature>
<dbReference type="SMART" id="SM00832">
    <property type="entry name" value="C8"/>
    <property type="match status" value="4"/>
</dbReference>
<dbReference type="CDD" id="cd19941">
    <property type="entry name" value="TIL"/>
    <property type="match status" value="3"/>
</dbReference>
<dbReference type="SMART" id="SM00214">
    <property type="entry name" value="VWC"/>
    <property type="match status" value="5"/>
</dbReference>
<dbReference type="EMBL" id="SWLE01000004">
    <property type="protein sequence ID" value="TNN00219.1"/>
    <property type="molecule type" value="Genomic_DNA"/>
</dbReference>
<dbReference type="Gene3D" id="2.10.25.10">
    <property type="entry name" value="Laminin"/>
    <property type="match status" value="3"/>
</dbReference>
<comment type="caution">
    <text evidence="12">The sequence shown here is derived from an EMBL/GenBank/DDBJ whole genome shotgun (WGS) entry which is preliminary data.</text>
</comment>
<dbReference type="GO" id="GO:0005615">
    <property type="term" value="C:extracellular space"/>
    <property type="evidence" value="ECO:0007669"/>
    <property type="project" value="TreeGrafter"/>
</dbReference>
<evidence type="ECO:0000259" key="9">
    <source>
        <dbReference type="PROSITE" id="PS01225"/>
    </source>
</evidence>
<dbReference type="Pfam" id="PF00094">
    <property type="entry name" value="VWD"/>
    <property type="match status" value="4"/>
</dbReference>
<dbReference type="InterPro" id="IPR050780">
    <property type="entry name" value="Mucin_vWF_Thrombospondin_sf"/>
</dbReference>
<dbReference type="InterPro" id="IPR014853">
    <property type="entry name" value="VWF/SSPO/ZAN-like_Cys-rich_dom"/>
</dbReference>
<evidence type="ECO:0000256" key="4">
    <source>
        <dbReference type="ARBA" id="ARBA00022737"/>
    </source>
</evidence>
<dbReference type="SMART" id="SM00216">
    <property type="entry name" value="VWD"/>
    <property type="match status" value="4"/>
</dbReference>
<evidence type="ECO:0000256" key="7">
    <source>
        <dbReference type="PROSITE-ProRule" id="PRU00039"/>
    </source>
</evidence>
<reference evidence="12 13" key="1">
    <citation type="submission" date="2019-04" db="EMBL/GenBank/DDBJ databases">
        <title>The sequence and de novo assembly of Takifugu bimaculatus genome using PacBio and Hi-C technologies.</title>
        <authorList>
            <person name="Xu P."/>
            <person name="Liu B."/>
            <person name="Zhou Z."/>
        </authorList>
    </citation>
    <scope>NUCLEOTIDE SEQUENCE [LARGE SCALE GENOMIC DNA]</scope>
    <source>
        <strain evidence="12">TB-2018</strain>
        <tissue evidence="12">Muscle</tissue>
    </source>
</reference>
<feature type="domain" description="VWFC" evidence="10">
    <location>
        <begin position="1746"/>
        <end position="1814"/>
    </location>
</feature>
<evidence type="ECO:0000256" key="6">
    <source>
        <dbReference type="ARBA" id="ARBA00023180"/>
    </source>
</evidence>
<dbReference type="FunFam" id="2.10.25.10:FF:000153">
    <property type="entry name" value="MUC5B isoform 1"/>
    <property type="match status" value="1"/>
</dbReference>
<proteinExistence type="predicted"/>
<dbReference type="SUPFAM" id="SSF57567">
    <property type="entry name" value="Serine protease inhibitors"/>
    <property type="match status" value="3"/>
</dbReference>
<dbReference type="PANTHER" id="PTHR11339:SF408">
    <property type="entry name" value="MUCIN-5B"/>
    <property type="match status" value="1"/>
</dbReference>
<feature type="domain" description="VWFD" evidence="11">
    <location>
        <begin position="62"/>
        <end position="240"/>
    </location>
</feature>
<comment type="subcellular location">
    <subcellularLocation>
        <location evidence="1">Secreted</location>
    </subcellularLocation>
</comment>
<dbReference type="InterPro" id="IPR002919">
    <property type="entry name" value="TIL_dom"/>
</dbReference>
<evidence type="ECO:0000256" key="5">
    <source>
        <dbReference type="ARBA" id="ARBA00023157"/>
    </source>
</evidence>
<keyword evidence="4" id="KW-0677">Repeat</keyword>
<feature type="domain" description="VWFD" evidence="11">
    <location>
        <begin position="405"/>
        <end position="578"/>
    </location>
</feature>
<dbReference type="FunFam" id="2.10.25.10:FF:000674">
    <property type="entry name" value="Mucin-2"/>
    <property type="match status" value="1"/>
</dbReference>
<dbReference type="Pfam" id="PF01826">
    <property type="entry name" value="TIL"/>
    <property type="match status" value="2"/>
</dbReference>
<comment type="caution">
    <text evidence="7">Lacks conserved residue(s) required for the propagation of feature annotation.</text>
</comment>
<accession>A0A4Z2C7T7</accession>
<keyword evidence="13" id="KW-1185">Reference proteome</keyword>
<feature type="domain" description="VWFD" evidence="11">
    <location>
        <begin position="850"/>
        <end position="1018"/>
    </location>
</feature>
<feature type="disulfide bond" evidence="7">
    <location>
        <begin position="1995"/>
        <end position="2045"/>
    </location>
</feature>
<dbReference type="PROSITE" id="PS50184">
    <property type="entry name" value="VWFC_2"/>
    <property type="match status" value="2"/>
</dbReference>
<dbReference type="GO" id="GO:0031012">
    <property type="term" value="C:extracellular matrix"/>
    <property type="evidence" value="ECO:0007669"/>
    <property type="project" value="TreeGrafter"/>
</dbReference>
<dbReference type="InterPro" id="IPR058753">
    <property type="entry name" value="TIL_OTOGL_Mucin"/>
</dbReference>
<evidence type="ECO:0000256" key="1">
    <source>
        <dbReference type="ARBA" id="ARBA00004613"/>
    </source>
</evidence>
<name>A0A4Z2C7T7_9TELE</name>
<evidence type="ECO:0000256" key="3">
    <source>
        <dbReference type="ARBA" id="ARBA00022729"/>
    </source>
</evidence>
<dbReference type="InterPro" id="IPR006207">
    <property type="entry name" value="Cys_knot_C"/>
</dbReference>
<dbReference type="InterPro" id="IPR001007">
    <property type="entry name" value="VWF_dom"/>
</dbReference>